<dbReference type="Proteomes" id="UP000828390">
    <property type="component" value="Unassembled WGS sequence"/>
</dbReference>
<comment type="caution">
    <text evidence="2">The sequence shown here is derived from an EMBL/GenBank/DDBJ whole genome shotgun (WGS) entry which is preliminary data.</text>
</comment>
<evidence type="ECO:0000259" key="1">
    <source>
        <dbReference type="Pfam" id="PF09607"/>
    </source>
</evidence>
<dbReference type="AlphaFoldDB" id="A0A9D3Y499"/>
<dbReference type="GO" id="GO:0043565">
    <property type="term" value="F:sequence-specific DNA binding"/>
    <property type="evidence" value="ECO:0007669"/>
    <property type="project" value="InterPro"/>
</dbReference>
<reference evidence="2" key="1">
    <citation type="journal article" date="2019" name="bioRxiv">
        <title>The Genome of the Zebra Mussel, Dreissena polymorpha: A Resource for Invasive Species Research.</title>
        <authorList>
            <person name="McCartney M.A."/>
            <person name="Auch B."/>
            <person name="Kono T."/>
            <person name="Mallez S."/>
            <person name="Zhang Y."/>
            <person name="Obille A."/>
            <person name="Becker A."/>
            <person name="Abrahante J.E."/>
            <person name="Garbe J."/>
            <person name="Badalamenti J.P."/>
            <person name="Herman A."/>
            <person name="Mangelson H."/>
            <person name="Liachko I."/>
            <person name="Sullivan S."/>
            <person name="Sone E.D."/>
            <person name="Koren S."/>
            <person name="Silverstein K.A.T."/>
            <person name="Beckman K.B."/>
            <person name="Gohl D.M."/>
        </authorList>
    </citation>
    <scope>NUCLEOTIDE SEQUENCE</scope>
    <source>
        <strain evidence="2">Duluth1</strain>
        <tissue evidence="2">Whole animal</tissue>
    </source>
</reference>
<accession>A0A9D3Y499</accession>
<proteinExistence type="predicted"/>
<dbReference type="InterPro" id="IPR018586">
    <property type="entry name" value="Brinker_DNA-bd"/>
</dbReference>
<evidence type="ECO:0000313" key="3">
    <source>
        <dbReference type="Proteomes" id="UP000828390"/>
    </source>
</evidence>
<organism evidence="2 3">
    <name type="scientific">Dreissena polymorpha</name>
    <name type="common">Zebra mussel</name>
    <name type="synonym">Mytilus polymorpha</name>
    <dbReference type="NCBI Taxonomy" id="45954"/>
    <lineage>
        <taxon>Eukaryota</taxon>
        <taxon>Metazoa</taxon>
        <taxon>Spiralia</taxon>
        <taxon>Lophotrochozoa</taxon>
        <taxon>Mollusca</taxon>
        <taxon>Bivalvia</taxon>
        <taxon>Autobranchia</taxon>
        <taxon>Heteroconchia</taxon>
        <taxon>Euheterodonta</taxon>
        <taxon>Imparidentia</taxon>
        <taxon>Neoheterodontei</taxon>
        <taxon>Myida</taxon>
        <taxon>Dreissenoidea</taxon>
        <taxon>Dreissenidae</taxon>
        <taxon>Dreissena</taxon>
    </lineage>
</organism>
<keyword evidence="3" id="KW-1185">Reference proteome</keyword>
<dbReference type="Gene3D" id="1.10.10.60">
    <property type="entry name" value="Homeodomain-like"/>
    <property type="match status" value="1"/>
</dbReference>
<sequence>MPSKRAYTASFKLKVVEVAEQHEKHYASKQFNVHRKRVQDWCKMNNELLKVPKTAKHMQRGVVVAANCVITFFVTANNGGGGGAFLSYHLTITWWMDRQTDRQTDIPT</sequence>
<dbReference type="SUPFAM" id="SSF48295">
    <property type="entry name" value="TrpR-like"/>
    <property type="match status" value="1"/>
</dbReference>
<feature type="domain" description="Brinker DNA-binding" evidence="1">
    <location>
        <begin position="3"/>
        <end position="48"/>
    </location>
</feature>
<evidence type="ECO:0000313" key="2">
    <source>
        <dbReference type="EMBL" id="KAH3693633.1"/>
    </source>
</evidence>
<dbReference type="InterPro" id="IPR010921">
    <property type="entry name" value="Trp_repressor/repl_initiator"/>
</dbReference>
<dbReference type="Pfam" id="PF09607">
    <property type="entry name" value="BrkDBD"/>
    <property type="match status" value="1"/>
</dbReference>
<reference evidence="2" key="2">
    <citation type="submission" date="2020-11" db="EMBL/GenBank/DDBJ databases">
        <authorList>
            <person name="McCartney M.A."/>
            <person name="Auch B."/>
            <person name="Kono T."/>
            <person name="Mallez S."/>
            <person name="Becker A."/>
            <person name="Gohl D.M."/>
            <person name="Silverstein K.A.T."/>
            <person name="Koren S."/>
            <person name="Bechman K.B."/>
            <person name="Herman A."/>
            <person name="Abrahante J.E."/>
            <person name="Garbe J."/>
        </authorList>
    </citation>
    <scope>NUCLEOTIDE SEQUENCE</scope>
    <source>
        <strain evidence="2">Duluth1</strain>
        <tissue evidence="2">Whole animal</tissue>
    </source>
</reference>
<protein>
    <recommendedName>
        <fullName evidence="1">Brinker DNA-binding domain-containing protein</fullName>
    </recommendedName>
</protein>
<gene>
    <name evidence="2" type="ORF">DPMN_081072</name>
</gene>
<name>A0A9D3Y499_DREPO</name>
<dbReference type="EMBL" id="JAIWYP010000016">
    <property type="protein sequence ID" value="KAH3693633.1"/>
    <property type="molecule type" value="Genomic_DNA"/>
</dbReference>